<feature type="binding site" evidence="8">
    <location>
        <position position="65"/>
    </location>
    <ligand>
        <name>Zn(2+)</name>
        <dbReference type="ChEBI" id="CHEBI:29105"/>
        <label>1</label>
    </ligand>
</feature>
<dbReference type="GO" id="GO:0004177">
    <property type="term" value="F:aminopeptidase activity"/>
    <property type="evidence" value="ECO:0007669"/>
    <property type="project" value="UniProtKB-UniRule"/>
</dbReference>
<evidence type="ECO:0000256" key="3">
    <source>
        <dbReference type="ARBA" id="ARBA00022670"/>
    </source>
</evidence>
<evidence type="ECO:0000256" key="5">
    <source>
        <dbReference type="ARBA" id="ARBA00022801"/>
    </source>
</evidence>
<feature type="binding site" evidence="8">
    <location>
        <position position="316"/>
    </location>
    <ligand>
        <name>Zn(2+)</name>
        <dbReference type="ChEBI" id="CHEBI:29105"/>
        <label>2</label>
    </ligand>
</feature>
<feature type="binding site" evidence="8">
    <location>
        <position position="207"/>
    </location>
    <ligand>
        <name>Zn(2+)</name>
        <dbReference type="ChEBI" id="CHEBI:29105"/>
        <label>2</label>
    </ligand>
</feature>
<comment type="caution">
    <text evidence="9">The sequence shown here is derived from an EMBL/GenBank/DDBJ whole genome shotgun (WGS) entry which is preliminary data.</text>
</comment>
<feature type="binding site" evidence="8">
    <location>
        <position position="174"/>
    </location>
    <ligand>
        <name>Zn(2+)</name>
        <dbReference type="ChEBI" id="CHEBI:29105"/>
        <label>1</label>
    </ligand>
</feature>
<dbReference type="SUPFAM" id="SSF53187">
    <property type="entry name" value="Zn-dependent exopeptidases"/>
    <property type="match status" value="1"/>
</dbReference>
<keyword evidence="10" id="KW-1185">Reference proteome</keyword>
<keyword evidence="3" id="KW-0645">Protease</keyword>
<feature type="active site" description="Proton acceptor" evidence="7">
    <location>
        <position position="206"/>
    </location>
</feature>
<keyword evidence="5" id="KW-0378">Hydrolase</keyword>
<reference evidence="9 10" key="1">
    <citation type="submission" date="2018-09" db="EMBL/GenBank/DDBJ databases">
        <title>Genomic Encyclopedia of Archaeal and Bacterial Type Strains, Phase II (KMG-II): from individual species to whole genera.</title>
        <authorList>
            <person name="Goeker M."/>
        </authorList>
    </citation>
    <scope>NUCLEOTIDE SEQUENCE [LARGE SCALE GENOMIC DNA]</scope>
    <source>
        <strain evidence="9 10">DSM 17008</strain>
    </source>
</reference>
<gene>
    <name evidence="9" type="ORF">ATL39_1204</name>
</gene>
<dbReference type="RefSeq" id="WP_120192379.1">
    <property type="nucleotide sequence ID" value="NZ_RAPK01000007.1"/>
</dbReference>
<dbReference type="InterPro" id="IPR008007">
    <property type="entry name" value="Peptidase_M42"/>
</dbReference>
<dbReference type="GO" id="GO:0006508">
    <property type="term" value="P:proteolysis"/>
    <property type="evidence" value="ECO:0007669"/>
    <property type="project" value="UniProtKB-KW"/>
</dbReference>
<evidence type="ECO:0000256" key="6">
    <source>
        <dbReference type="PIRNR" id="PIRNR001123"/>
    </source>
</evidence>
<dbReference type="AlphaFoldDB" id="A0A419V695"/>
<proteinExistence type="inferred from homology"/>
<feature type="binding site" evidence="8">
    <location>
        <position position="229"/>
    </location>
    <ligand>
        <name>Zn(2+)</name>
        <dbReference type="ChEBI" id="CHEBI:29105"/>
        <label>1</label>
    </ligand>
</feature>
<comment type="cofactor">
    <cofactor evidence="8">
        <name>a divalent metal cation</name>
        <dbReference type="ChEBI" id="CHEBI:60240"/>
    </cofactor>
    <text evidence="8">Binds 2 divalent metal cations per subunit.</text>
</comment>
<dbReference type="InterPro" id="IPR051464">
    <property type="entry name" value="Peptidase_M42_aminopept"/>
</dbReference>
<dbReference type="InterPro" id="IPR023367">
    <property type="entry name" value="Peptidase_M42_dom2"/>
</dbReference>
<dbReference type="SUPFAM" id="SSF101821">
    <property type="entry name" value="Aminopeptidase/glucanase lid domain"/>
    <property type="match status" value="1"/>
</dbReference>
<keyword evidence="2" id="KW-0031">Aminopeptidase</keyword>
<evidence type="ECO:0000313" key="9">
    <source>
        <dbReference type="EMBL" id="RKD75505.1"/>
    </source>
</evidence>
<dbReference type="OrthoDB" id="9772053at2"/>
<evidence type="ECO:0000256" key="1">
    <source>
        <dbReference type="ARBA" id="ARBA00006272"/>
    </source>
</evidence>
<protein>
    <submittedName>
        <fullName evidence="9">Endoglucanase</fullName>
    </submittedName>
</protein>
<dbReference type="Gene3D" id="3.40.630.10">
    <property type="entry name" value="Zn peptidases"/>
    <property type="match status" value="1"/>
</dbReference>
<dbReference type="PANTHER" id="PTHR32481:SF0">
    <property type="entry name" value="AMINOPEPTIDASE YPDE-RELATED"/>
    <property type="match status" value="1"/>
</dbReference>
<dbReference type="Proteomes" id="UP000285120">
    <property type="component" value="Unassembled WGS sequence"/>
</dbReference>
<sequence length="353" mass="37568">MDKSSMDFLLTLLNTPSPSGSEEDIQRKWLNYTKPFADEQRADGAGNAISIINPEGTLKIMLAGHCDEIGFMVKEIDAEGYIRVEKLGGISHKPALGMKVDILGEKEVVTGVFGVNAEHQGGTGDGFSFSDLFIDCGASNREEVAEVISIGDTAVYHRSPELLFGNKISGRGLDNRTGAFIAAETIKRLKLKTIPASVAAVSTVNEETNMGGAYYAGAAIQPDLAIVIDVTFAYDYPGSNRGGQPEVKLGGGPVLAVGPPVNKKAGLGLKETAEKQGINIQYELTPRQTGTDADKIRYTGSGITTVNVSLPLRYMHSPVETASLEDIEDVITLLAAYIEGLGADTSFQPLILD</sequence>
<dbReference type="EMBL" id="RAPK01000007">
    <property type="protein sequence ID" value="RKD75505.1"/>
    <property type="molecule type" value="Genomic_DNA"/>
</dbReference>
<accession>A0A419V695</accession>
<dbReference type="GO" id="GO:0046872">
    <property type="term" value="F:metal ion binding"/>
    <property type="evidence" value="ECO:0007669"/>
    <property type="project" value="UniProtKB-UniRule"/>
</dbReference>
<dbReference type="PIRSF" id="PIRSF001123">
    <property type="entry name" value="PepA_GA"/>
    <property type="match status" value="1"/>
</dbReference>
<evidence type="ECO:0000256" key="7">
    <source>
        <dbReference type="PIRSR" id="PIRSR001123-1"/>
    </source>
</evidence>
<organism evidence="9 10">
    <name type="scientific">Sinobaca qinghaiensis</name>
    <dbReference type="NCBI Taxonomy" id="342944"/>
    <lineage>
        <taxon>Bacteria</taxon>
        <taxon>Bacillati</taxon>
        <taxon>Bacillota</taxon>
        <taxon>Bacilli</taxon>
        <taxon>Bacillales</taxon>
        <taxon>Sporolactobacillaceae</taxon>
        <taxon>Sinobaca</taxon>
    </lineage>
</organism>
<keyword evidence="4 8" id="KW-0479">Metal-binding</keyword>
<evidence type="ECO:0000313" key="10">
    <source>
        <dbReference type="Proteomes" id="UP000285120"/>
    </source>
</evidence>
<evidence type="ECO:0000256" key="2">
    <source>
        <dbReference type="ARBA" id="ARBA00022438"/>
    </source>
</evidence>
<comment type="similarity">
    <text evidence="1 6">Belongs to the peptidase M42 family.</text>
</comment>
<evidence type="ECO:0000256" key="4">
    <source>
        <dbReference type="ARBA" id="ARBA00022723"/>
    </source>
</evidence>
<dbReference type="Gene3D" id="2.40.30.40">
    <property type="entry name" value="Peptidase M42, domain 2"/>
    <property type="match status" value="1"/>
</dbReference>
<dbReference type="Pfam" id="PF05343">
    <property type="entry name" value="Peptidase_M42"/>
    <property type="match status" value="1"/>
</dbReference>
<name>A0A419V695_9BACL</name>
<evidence type="ECO:0000256" key="8">
    <source>
        <dbReference type="PIRSR" id="PIRSR001123-2"/>
    </source>
</evidence>
<dbReference type="PANTHER" id="PTHR32481">
    <property type="entry name" value="AMINOPEPTIDASE"/>
    <property type="match status" value="1"/>
</dbReference>
<feature type="binding site" evidence="8">
    <location>
        <position position="174"/>
    </location>
    <ligand>
        <name>Zn(2+)</name>
        <dbReference type="ChEBI" id="CHEBI:29105"/>
        <label>2</label>
    </ligand>
</feature>